<proteinExistence type="predicted"/>
<reference evidence="2 3" key="1">
    <citation type="submission" date="2017-08" db="EMBL/GenBank/DDBJ databases">
        <title>Infants hospitalized years apart are colonized by the same room-sourced microbial strains.</title>
        <authorList>
            <person name="Brooks B."/>
            <person name="Olm M.R."/>
            <person name="Firek B.A."/>
            <person name="Baker R."/>
            <person name="Thomas B.C."/>
            <person name="Morowitz M.J."/>
            <person name="Banfield J.F."/>
        </authorList>
    </citation>
    <scope>NUCLEOTIDE SEQUENCE [LARGE SCALE GENOMIC DNA]</scope>
    <source>
        <strain evidence="2">S2_005_003_R2_41</strain>
    </source>
</reference>
<protein>
    <recommendedName>
        <fullName evidence="4">Transmembrane protein</fullName>
    </recommendedName>
</protein>
<name>A0A2W5QHA6_VARPD</name>
<comment type="caution">
    <text evidence="2">The sequence shown here is derived from an EMBL/GenBank/DDBJ whole genome shotgun (WGS) entry which is preliminary data.</text>
</comment>
<keyword evidence="1" id="KW-0812">Transmembrane</keyword>
<keyword evidence="1" id="KW-1133">Transmembrane helix</keyword>
<feature type="transmembrane region" description="Helical" evidence="1">
    <location>
        <begin position="66"/>
        <end position="85"/>
    </location>
</feature>
<organism evidence="2 3">
    <name type="scientific">Variovorax paradoxus</name>
    <dbReference type="NCBI Taxonomy" id="34073"/>
    <lineage>
        <taxon>Bacteria</taxon>
        <taxon>Pseudomonadati</taxon>
        <taxon>Pseudomonadota</taxon>
        <taxon>Betaproteobacteria</taxon>
        <taxon>Burkholderiales</taxon>
        <taxon>Comamonadaceae</taxon>
        <taxon>Variovorax</taxon>
    </lineage>
</organism>
<accession>A0A2W5QHA6</accession>
<feature type="transmembrane region" description="Helical" evidence="1">
    <location>
        <begin position="31"/>
        <end position="54"/>
    </location>
</feature>
<evidence type="ECO:0000313" key="3">
    <source>
        <dbReference type="Proteomes" id="UP000249135"/>
    </source>
</evidence>
<keyword evidence="1" id="KW-0472">Membrane</keyword>
<gene>
    <name evidence="2" type="ORF">DI563_12925</name>
</gene>
<dbReference type="AlphaFoldDB" id="A0A2W5QHA6"/>
<evidence type="ECO:0000256" key="1">
    <source>
        <dbReference type="SAM" id="Phobius"/>
    </source>
</evidence>
<sequence>MRTALFLGSGFLMLAAFFIWARLFSENFPTAASWATGLFLVGWLAITGFNMWVGVSKAGYSAAEELPVLLLLFGVPAVAALLLRWKLL</sequence>
<evidence type="ECO:0000313" key="2">
    <source>
        <dbReference type="EMBL" id="PZQ74185.1"/>
    </source>
</evidence>
<evidence type="ECO:0008006" key="4">
    <source>
        <dbReference type="Google" id="ProtNLM"/>
    </source>
</evidence>
<dbReference type="Proteomes" id="UP000249135">
    <property type="component" value="Unassembled WGS sequence"/>
</dbReference>
<dbReference type="EMBL" id="QFPP01000143">
    <property type="protein sequence ID" value="PZQ74185.1"/>
    <property type="molecule type" value="Genomic_DNA"/>
</dbReference>